<proteinExistence type="predicted"/>
<dbReference type="AlphaFoldDB" id="A0A8J9UPG6"/>
<dbReference type="OrthoDB" id="6930509at2759"/>
<organism evidence="2 3">
    <name type="scientific">Brenthis ino</name>
    <name type="common">lesser marbled fritillary</name>
    <dbReference type="NCBI Taxonomy" id="405034"/>
    <lineage>
        <taxon>Eukaryota</taxon>
        <taxon>Metazoa</taxon>
        <taxon>Ecdysozoa</taxon>
        <taxon>Arthropoda</taxon>
        <taxon>Hexapoda</taxon>
        <taxon>Insecta</taxon>
        <taxon>Pterygota</taxon>
        <taxon>Neoptera</taxon>
        <taxon>Endopterygota</taxon>
        <taxon>Lepidoptera</taxon>
        <taxon>Glossata</taxon>
        <taxon>Ditrysia</taxon>
        <taxon>Papilionoidea</taxon>
        <taxon>Nymphalidae</taxon>
        <taxon>Heliconiinae</taxon>
        <taxon>Argynnini</taxon>
        <taxon>Brenthis</taxon>
    </lineage>
</organism>
<evidence type="ECO:0000256" key="1">
    <source>
        <dbReference type="SAM" id="MobiDB-lite"/>
    </source>
</evidence>
<evidence type="ECO:0000313" key="3">
    <source>
        <dbReference type="Proteomes" id="UP000838878"/>
    </source>
</evidence>
<name>A0A8J9UPG6_9NEOP</name>
<feature type="region of interest" description="Disordered" evidence="1">
    <location>
        <begin position="37"/>
        <end position="85"/>
    </location>
</feature>
<dbReference type="Proteomes" id="UP000838878">
    <property type="component" value="Chromosome 4"/>
</dbReference>
<evidence type="ECO:0000313" key="2">
    <source>
        <dbReference type="EMBL" id="CAH0724056.1"/>
    </source>
</evidence>
<dbReference type="EMBL" id="OV170224">
    <property type="protein sequence ID" value="CAH0724056.1"/>
    <property type="molecule type" value="Genomic_DNA"/>
</dbReference>
<accession>A0A8J9UPG6</accession>
<feature type="compositionally biased region" description="Acidic residues" evidence="1">
    <location>
        <begin position="71"/>
        <end position="82"/>
    </location>
</feature>
<keyword evidence="3" id="KW-1185">Reference proteome</keyword>
<gene>
    <name evidence="2" type="ORF">BINO364_LOCUS9815</name>
</gene>
<sequence>MPEKFLAAVMTSSDMWHRSRDVTIIEKPTSIESPVQIREVQSQTESSEVHLDSVGDISDDTESEEYHDGDETYVPDEEEISSDESVVSVIKKRECVRHRQRPDRIHYTNTISEYIRDNQSWSNAANHMASYSVKHRLVQLEKLEEGRTGPLKWGYNILQ</sequence>
<feature type="non-terminal residue" evidence="2">
    <location>
        <position position="159"/>
    </location>
</feature>
<reference evidence="2" key="1">
    <citation type="submission" date="2021-12" db="EMBL/GenBank/DDBJ databases">
        <authorList>
            <person name="Martin H S."/>
        </authorList>
    </citation>
    <scope>NUCLEOTIDE SEQUENCE</scope>
</reference>
<protein>
    <submittedName>
        <fullName evidence="2">Uncharacterized protein</fullName>
    </submittedName>
</protein>